<sequence>SYLWFFFLDFCLRNNRQDIGRAVAGVDIRRQQRRRGPSEEEEEVSAIGQQQRHLLTE</sequence>
<feature type="non-terminal residue" evidence="2">
    <location>
        <position position="1"/>
    </location>
</feature>
<gene>
    <name evidence="2" type="ORF">LITE_LOCUS3343</name>
</gene>
<accession>A0AAV0HA47</accession>
<keyword evidence="3" id="KW-1185">Reference proteome</keyword>
<evidence type="ECO:0000256" key="1">
    <source>
        <dbReference type="SAM" id="MobiDB-lite"/>
    </source>
</evidence>
<protein>
    <submittedName>
        <fullName evidence="2">Uncharacterized protein</fullName>
    </submittedName>
</protein>
<reference evidence="2" key="1">
    <citation type="submission" date="2022-08" db="EMBL/GenBank/DDBJ databases">
        <authorList>
            <person name="Gutierrez-Valencia J."/>
        </authorList>
    </citation>
    <scope>NUCLEOTIDE SEQUENCE</scope>
</reference>
<comment type="caution">
    <text evidence="2">The sequence shown here is derived from an EMBL/GenBank/DDBJ whole genome shotgun (WGS) entry which is preliminary data.</text>
</comment>
<dbReference type="Proteomes" id="UP001154282">
    <property type="component" value="Unassembled WGS sequence"/>
</dbReference>
<feature type="compositionally biased region" description="Polar residues" evidence="1">
    <location>
        <begin position="47"/>
        <end position="57"/>
    </location>
</feature>
<dbReference type="AlphaFoldDB" id="A0AAV0HA47"/>
<proteinExistence type="predicted"/>
<feature type="region of interest" description="Disordered" evidence="1">
    <location>
        <begin position="30"/>
        <end position="57"/>
    </location>
</feature>
<name>A0AAV0HA47_9ROSI</name>
<evidence type="ECO:0000313" key="2">
    <source>
        <dbReference type="EMBL" id="CAI0381883.1"/>
    </source>
</evidence>
<evidence type="ECO:0000313" key="3">
    <source>
        <dbReference type="Proteomes" id="UP001154282"/>
    </source>
</evidence>
<organism evidence="2 3">
    <name type="scientific">Linum tenue</name>
    <dbReference type="NCBI Taxonomy" id="586396"/>
    <lineage>
        <taxon>Eukaryota</taxon>
        <taxon>Viridiplantae</taxon>
        <taxon>Streptophyta</taxon>
        <taxon>Embryophyta</taxon>
        <taxon>Tracheophyta</taxon>
        <taxon>Spermatophyta</taxon>
        <taxon>Magnoliopsida</taxon>
        <taxon>eudicotyledons</taxon>
        <taxon>Gunneridae</taxon>
        <taxon>Pentapetalae</taxon>
        <taxon>rosids</taxon>
        <taxon>fabids</taxon>
        <taxon>Malpighiales</taxon>
        <taxon>Linaceae</taxon>
        <taxon>Linum</taxon>
    </lineage>
</organism>
<dbReference type="EMBL" id="CAMGYJ010000002">
    <property type="protein sequence ID" value="CAI0381883.1"/>
    <property type="molecule type" value="Genomic_DNA"/>
</dbReference>